<dbReference type="AlphaFoldDB" id="A0A5C1YRF5"/>
<dbReference type="InterPro" id="IPR058208">
    <property type="entry name" value="PACE"/>
</dbReference>
<keyword evidence="1" id="KW-0812">Transmembrane</keyword>
<organism evidence="3 4">
    <name type="scientific">Acetobacter vaccinii</name>
    <dbReference type="NCBI Taxonomy" id="2592655"/>
    <lineage>
        <taxon>Bacteria</taxon>
        <taxon>Pseudomonadati</taxon>
        <taxon>Pseudomonadota</taxon>
        <taxon>Alphaproteobacteria</taxon>
        <taxon>Acetobacterales</taxon>
        <taxon>Acetobacteraceae</taxon>
        <taxon>Acetobacter</taxon>
    </lineage>
</organism>
<dbReference type="Proteomes" id="UP000324536">
    <property type="component" value="Chromosome"/>
</dbReference>
<evidence type="ECO:0000313" key="4">
    <source>
        <dbReference type="Proteomes" id="UP000324536"/>
    </source>
</evidence>
<dbReference type="OrthoDB" id="1631120at2"/>
<keyword evidence="1" id="KW-1133">Transmembrane helix</keyword>
<name>A0A5C1YRF5_9PROT</name>
<feature type="domain" description="Chlorhexidine efflux transporter" evidence="2">
    <location>
        <begin position="72"/>
        <end position="134"/>
    </location>
</feature>
<feature type="transmembrane region" description="Helical" evidence="1">
    <location>
        <begin position="36"/>
        <end position="54"/>
    </location>
</feature>
<feature type="transmembrane region" description="Helical" evidence="1">
    <location>
        <begin position="108"/>
        <end position="129"/>
    </location>
</feature>
<gene>
    <name evidence="3" type="ORF">FLP30_06900</name>
</gene>
<sequence length="149" mass="16721">MRSVPDRMRHALLFEILALAIVIPVGGYLFNLQESAMGVIGLGSAITATVWNYCYNHLFDHTMMRLFKTTQKTVVLRVIHTCLFEGGLQIVLLPAIALYLRTSLAETFSLTLSIALFYLVYAFFFNWAYDRLFPIPLLPAGSGRQAASL</sequence>
<dbReference type="NCBIfam" id="NF033664">
    <property type="entry name" value="PACE_transport"/>
    <property type="match status" value="1"/>
</dbReference>
<protein>
    <submittedName>
        <fullName evidence="3">PACE efflux transporter</fullName>
    </submittedName>
</protein>
<evidence type="ECO:0000256" key="1">
    <source>
        <dbReference type="SAM" id="Phobius"/>
    </source>
</evidence>
<reference evidence="3 4" key="1">
    <citation type="submission" date="2019-09" db="EMBL/GenBank/DDBJ databases">
        <title>Genome sequencing of strain KACC 21233.</title>
        <authorList>
            <person name="Heo J."/>
            <person name="Kim S.-J."/>
            <person name="Kim J.-S."/>
            <person name="Hong S.-B."/>
            <person name="Kwon S.-W."/>
        </authorList>
    </citation>
    <scope>NUCLEOTIDE SEQUENCE [LARGE SCALE GENOMIC DNA]</scope>
    <source>
        <strain evidence="3 4">KACC 21233</strain>
    </source>
</reference>
<proteinExistence type="predicted"/>
<evidence type="ECO:0000313" key="3">
    <source>
        <dbReference type="EMBL" id="QEO18621.1"/>
    </source>
</evidence>
<feature type="domain" description="Chlorhexidine efflux transporter" evidence="2">
    <location>
        <begin position="2"/>
        <end position="64"/>
    </location>
</feature>
<feature type="transmembrane region" description="Helical" evidence="1">
    <location>
        <begin position="74"/>
        <end position="96"/>
    </location>
</feature>
<keyword evidence="4" id="KW-1185">Reference proteome</keyword>
<dbReference type="KEGG" id="acek:FLP30_06900"/>
<evidence type="ECO:0000259" key="2">
    <source>
        <dbReference type="Pfam" id="PF05232"/>
    </source>
</evidence>
<dbReference type="EMBL" id="CP043506">
    <property type="protein sequence ID" value="QEO18621.1"/>
    <property type="molecule type" value="Genomic_DNA"/>
</dbReference>
<dbReference type="Pfam" id="PF05232">
    <property type="entry name" value="BTP"/>
    <property type="match status" value="2"/>
</dbReference>
<keyword evidence="1" id="KW-0472">Membrane</keyword>
<feature type="transmembrane region" description="Helical" evidence="1">
    <location>
        <begin position="12"/>
        <end position="30"/>
    </location>
</feature>
<accession>A0A5C1YRF5</accession>
<dbReference type="InterPro" id="IPR007896">
    <property type="entry name" value="BTP_bacteria"/>
</dbReference>